<reference evidence="2 3" key="1">
    <citation type="journal article" date="2014" name="Agronomy (Basel)">
        <title>A Draft Genome Sequence for Ensete ventricosum, the Drought-Tolerant Tree Against Hunger.</title>
        <authorList>
            <person name="Harrison J."/>
            <person name="Moore K.A."/>
            <person name="Paszkiewicz K."/>
            <person name="Jones T."/>
            <person name="Grant M."/>
            <person name="Ambacheew D."/>
            <person name="Muzemil S."/>
            <person name="Studholme D.J."/>
        </authorList>
    </citation>
    <scope>NUCLEOTIDE SEQUENCE [LARGE SCALE GENOMIC DNA]</scope>
</reference>
<evidence type="ECO:0000313" key="2">
    <source>
        <dbReference type="EMBL" id="RRT72878.1"/>
    </source>
</evidence>
<dbReference type="Proteomes" id="UP000287651">
    <property type="component" value="Unassembled WGS sequence"/>
</dbReference>
<gene>
    <name evidence="2" type="ORF">B296_00030262</name>
</gene>
<dbReference type="AlphaFoldDB" id="A0A427A9H8"/>
<protein>
    <submittedName>
        <fullName evidence="2">Uncharacterized protein</fullName>
    </submittedName>
</protein>
<evidence type="ECO:0000313" key="3">
    <source>
        <dbReference type="Proteomes" id="UP000287651"/>
    </source>
</evidence>
<dbReference type="EMBL" id="AMZH03003264">
    <property type="protein sequence ID" value="RRT72878.1"/>
    <property type="molecule type" value="Genomic_DNA"/>
</dbReference>
<evidence type="ECO:0000256" key="1">
    <source>
        <dbReference type="SAM" id="MobiDB-lite"/>
    </source>
</evidence>
<organism evidence="2 3">
    <name type="scientific">Ensete ventricosum</name>
    <name type="common">Abyssinian banana</name>
    <name type="synonym">Musa ensete</name>
    <dbReference type="NCBI Taxonomy" id="4639"/>
    <lineage>
        <taxon>Eukaryota</taxon>
        <taxon>Viridiplantae</taxon>
        <taxon>Streptophyta</taxon>
        <taxon>Embryophyta</taxon>
        <taxon>Tracheophyta</taxon>
        <taxon>Spermatophyta</taxon>
        <taxon>Magnoliopsida</taxon>
        <taxon>Liliopsida</taxon>
        <taxon>Zingiberales</taxon>
        <taxon>Musaceae</taxon>
        <taxon>Ensete</taxon>
    </lineage>
</organism>
<accession>A0A427A9H8</accession>
<comment type="caution">
    <text evidence="2">The sequence shown here is derived from an EMBL/GenBank/DDBJ whole genome shotgun (WGS) entry which is preliminary data.</text>
</comment>
<sequence length="121" mass="13144">MTSPTVNLVQWFIFTIPLHRRGAGAYIVGVVDHPYLATWLPLWLTMPSYTSTTPVVLAGAEDEHGNWNGAGADPTEHEPGNWNDAGVDPTEQELGNWDGTIADLTEYGLGNLNVARADPTE</sequence>
<name>A0A427A9H8_ENSVE</name>
<feature type="region of interest" description="Disordered" evidence="1">
    <location>
        <begin position="62"/>
        <end position="95"/>
    </location>
</feature>
<proteinExistence type="predicted"/>